<feature type="transmembrane region" description="Helical" evidence="2">
    <location>
        <begin position="544"/>
        <end position="560"/>
    </location>
</feature>
<feature type="transmembrane region" description="Helical" evidence="2">
    <location>
        <begin position="602"/>
        <end position="620"/>
    </location>
</feature>
<feature type="transmembrane region" description="Helical" evidence="2">
    <location>
        <begin position="199"/>
        <end position="219"/>
    </location>
</feature>
<dbReference type="STRING" id="574650.SAMN04487966_101125"/>
<feature type="transmembrane region" description="Helical" evidence="2">
    <location>
        <begin position="1064"/>
        <end position="1082"/>
    </location>
</feature>
<feature type="transmembrane region" description="Helical" evidence="2">
    <location>
        <begin position="1094"/>
        <end position="1114"/>
    </location>
</feature>
<proteinExistence type="predicted"/>
<feature type="transmembrane region" description="Helical" evidence="2">
    <location>
        <begin position="861"/>
        <end position="879"/>
    </location>
</feature>
<keyword evidence="2" id="KW-1133">Transmembrane helix</keyword>
<accession>A0A1I7MDX2</accession>
<feature type="transmembrane region" description="Helical" evidence="2">
    <location>
        <begin position="170"/>
        <end position="187"/>
    </location>
</feature>
<feature type="transmembrane region" description="Helical" evidence="2">
    <location>
        <begin position="361"/>
        <end position="381"/>
    </location>
</feature>
<keyword evidence="4" id="KW-1185">Reference proteome</keyword>
<evidence type="ECO:0000256" key="1">
    <source>
        <dbReference type="SAM" id="MobiDB-lite"/>
    </source>
</evidence>
<feature type="transmembrane region" description="Helical" evidence="2">
    <location>
        <begin position="1197"/>
        <end position="1215"/>
    </location>
</feature>
<feature type="transmembrane region" description="Helical" evidence="2">
    <location>
        <begin position="429"/>
        <end position="449"/>
    </location>
</feature>
<feature type="transmembrane region" description="Helical" evidence="2">
    <location>
        <begin position="783"/>
        <end position="801"/>
    </location>
</feature>
<feature type="transmembrane region" description="Helical" evidence="2">
    <location>
        <begin position="940"/>
        <end position="960"/>
    </location>
</feature>
<feature type="transmembrane region" description="Helical" evidence="2">
    <location>
        <begin position="455"/>
        <end position="476"/>
    </location>
</feature>
<dbReference type="RefSeq" id="WP_091692848.1">
    <property type="nucleotide sequence ID" value="NZ_FPCG01000001.1"/>
</dbReference>
<evidence type="ECO:0000313" key="3">
    <source>
        <dbReference type="EMBL" id="SFV20108.1"/>
    </source>
</evidence>
<dbReference type="OrthoDB" id="4966949at2"/>
<feature type="transmembrane region" description="Helical" evidence="2">
    <location>
        <begin position="1031"/>
        <end position="1052"/>
    </location>
</feature>
<feature type="transmembrane region" description="Helical" evidence="2">
    <location>
        <begin position="250"/>
        <end position="268"/>
    </location>
</feature>
<feature type="transmembrane region" description="Helical" evidence="2">
    <location>
        <begin position="274"/>
        <end position="291"/>
    </location>
</feature>
<dbReference type="AlphaFoldDB" id="A0A1I7MDX2"/>
<evidence type="ECO:0000313" key="4">
    <source>
        <dbReference type="Proteomes" id="UP000198881"/>
    </source>
</evidence>
<feature type="transmembrane region" description="Helical" evidence="2">
    <location>
        <begin position="807"/>
        <end position="824"/>
    </location>
</feature>
<feature type="transmembrane region" description="Helical" evidence="2">
    <location>
        <begin position="915"/>
        <end position="933"/>
    </location>
</feature>
<feature type="transmembrane region" description="Helical" evidence="2">
    <location>
        <begin position="668"/>
        <end position="688"/>
    </location>
</feature>
<dbReference type="Proteomes" id="UP000198881">
    <property type="component" value="Unassembled WGS sequence"/>
</dbReference>
<feature type="transmembrane region" description="Helical" evidence="2">
    <location>
        <begin position="1126"/>
        <end position="1145"/>
    </location>
</feature>
<gene>
    <name evidence="3" type="ORF">SAMN04487966_101125</name>
</gene>
<feature type="transmembrane region" description="Helical" evidence="2">
    <location>
        <begin position="831"/>
        <end position="849"/>
    </location>
</feature>
<evidence type="ECO:0000256" key="2">
    <source>
        <dbReference type="SAM" id="Phobius"/>
    </source>
</evidence>
<protein>
    <recommendedName>
        <fullName evidence="5">DUF2339 domain-containing protein</fullName>
    </recommendedName>
</protein>
<feature type="transmembrane region" description="Helical" evidence="2">
    <location>
        <begin position="488"/>
        <end position="507"/>
    </location>
</feature>
<organism evidence="3 4">
    <name type="scientific">Micrococcus terreus</name>
    <dbReference type="NCBI Taxonomy" id="574650"/>
    <lineage>
        <taxon>Bacteria</taxon>
        <taxon>Bacillati</taxon>
        <taxon>Actinomycetota</taxon>
        <taxon>Actinomycetes</taxon>
        <taxon>Micrococcales</taxon>
        <taxon>Micrococcaceae</taxon>
        <taxon>Micrococcus</taxon>
    </lineage>
</organism>
<sequence length="1237" mass="130036">MDIVVALLIGALVGWLIGRRRAAATGSRQADLARAWQEGYDAGSLVSQRDVTLAQEQQGRSGGTPERSPEQLHAPGSWPTPPKRSPSAGVWSPSPPADQLSPAGQLPTASPGTSQPAPPAWRPATDEELAQERRRRDHRNVNITLYAACLILVAAASLFIGTALPASARMIGLAAVTGLFYVGGLIVHTTSRRVRPAAAAFTGTGLALVPISGLALDLLVLHRPALSWFITSAVGTVLMVVAAARLRSRVVAYLAVPFLLSTVIASGAAVQQGMVWGLTASIALATVMAWLTADEARVRWLPEEFRRALGDLHHWVTPGVVLLAMVVGSWLEPLHFVVLLLAAGGYYVTVAVLGRSARRLYAAYGARLCITAAVVAFVWMLDASVQVMAGALAIALGVQVLVTTLALWRDRRSPGSLMRAGFLPAHTGARADQLAGLGLLWILALVAQVTLQDGVAVPVSLTWALLVLLTALAAVLGLLRPTTIGESVGWQAASAVALVPGVLFPVAQGPWRLITVVAVAASLQLLWAVLLRRSGPRTRIDVKLAPDLTAVLVLILVGLLVDRWDGTGPQSWPTVVVAVLSVAWATVRAFRPGEPEDALEAGVWSAFILVGLGATVFAVAETRDSSVVQTLVLVLMLVAGAGALWWLRGRGPTAVEGTARRSEPRLSAPLGLVLGTTCSVMLTGWAIFAVKGFAGLEVTSLVVVSCWLTLLGLLSTGRLGESIRMTTMIAGQAVLAVAVAALVDLLGADAAASRGAAALTLAGGLMLRHLLRHRGAVLGGGAWSAVVVTGALAALWAIEAVDTHDRAALTVIALSLGMAGGVLGRARGGHWALLTAVVVGVAGLSDLMLLRQGGWLPEPLFSAGAAAAVFLLLVLKLTVDEARQDSRTSRLFRPVASAVLWSVALLCALVPETQWAILVVGAAVAALVCYVLARSRSVALLVLGTVLAVPSAVALVLAWGRAEAIGSLEDRWWAAAVGVITLGVLCGWAMLDRRRTESTVLWDRAAVLEYGGLAVLLAGGLVSAASPDVAVMMTGCALTALGLWIPVLWWTRDADPFPTSWRRHALDGAVLATVMLGLYAWWQAAEVERVLQASWWSMQLVALTLASLAGGHLRDRVTAAVRRRRATLWGGAAATVMTAASALVLVDGSTLMQLVSLLLFAALMVVGLTTRTALFTWWGAAGVTLAVLWFLRGYTVLWLTLLGVVLIGLAVRQLMRGAREDWKEPSPTDQVDPLEHR</sequence>
<feature type="transmembrane region" description="Helical" evidence="2">
    <location>
        <begin position="336"/>
        <end position="354"/>
    </location>
</feature>
<feature type="transmembrane region" description="Helical" evidence="2">
    <location>
        <begin position="312"/>
        <end position="330"/>
    </location>
</feature>
<feature type="transmembrane region" description="Helical" evidence="2">
    <location>
        <begin position="972"/>
        <end position="991"/>
    </location>
</feature>
<feature type="transmembrane region" description="Helical" evidence="2">
    <location>
        <begin position="626"/>
        <end position="647"/>
    </location>
</feature>
<feature type="transmembrane region" description="Helical" evidence="2">
    <location>
        <begin position="1007"/>
        <end position="1025"/>
    </location>
</feature>
<feature type="transmembrane region" description="Helical" evidence="2">
    <location>
        <begin position="694"/>
        <end position="714"/>
    </location>
</feature>
<name>A0A1I7MDX2_9MICC</name>
<feature type="transmembrane region" description="Helical" evidence="2">
    <location>
        <begin position="387"/>
        <end position="408"/>
    </location>
</feature>
<reference evidence="3 4" key="1">
    <citation type="submission" date="2016-10" db="EMBL/GenBank/DDBJ databases">
        <authorList>
            <person name="de Groot N.N."/>
        </authorList>
    </citation>
    <scope>NUCLEOTIDE SEQUENCE [LARGE SCALE GENOMIC DNA]</scope>
    <source>
        <strain evidence="3 4">CGMCC 1.7054</strain>
    </source>
</reference>
<feature type="transmembrane region" description="Helical" evidence="2">
    <location>
        <begin position="225"/>
        <end position="243"/>
    </location>
</feature>
<feature type="transmembrane region" description="Helical" evidence="2">
    <location>
        <begin position="143"/>
        <end position="164"/>
    </location>
</feature>
<feature type="region of interest" description="Disordered" evidence="1">
    <location>
        <begin position="52"/>
        <end position="135"/>
    </location>
</feature>
<keyword evidence="2" id="KW-0472">Membrane</keyword>
<feature type="transmembrane region" description="Helical" evidence="2">
    <location>
        <begin position="513"/>
        <end position="532"/>
    </location>
</feature>
<evidence type="ECO:0008006" key="5">
    <source>
        <dbReference type="Google" id="ProtNLM"/>
    </source>
</evidence>
<dbReference type="EMBL" id="FPCG01000001">
    <property type="protein sequence ID" value="SFV20108.1"/>
    <property type="molecule type" value="Genomic_DNA"/>
</dbReference>
<feature type="transmembrane region" description="Helical" evidence="2">
    <location>
        <begin position="572"/>
        <end position="590"/>
    </location>
</feature>
<keyword evidence="2" id="KW-0812">Transmembrane</keyword>
<feature type="transmembrane region" description="Helical" evidence="2">
    <location>
        <begin position="1151"/>
        <end position="1168"/>
    </location>
</feature>
<feature type="transmembrane region" description="Helical" evidence="2">
    <location>
        <begin position="891"/>
        <end position="909"/>
    </location>
</feature>
<feature type="transmembrane region" description="Helical" evidence="2">
    <location>
        <begin position="1175"/>
        <end position="1191"/>
    </location>
</feature>